<keyword evidence="3" id="KW-1185">Reference proteome</keyword>
<dbReference type="RefSeq" id="WP_213529480.1">
    <property type="nucleotide sequence ID" value="NZ_BOVJ01000116.1"/>
</dbReference>
<dbReference type="EMBL" id="BOVJ01000116">
    <property type="protein sequence ID" value="GIQ65000.1"/>
    <property type="molecule type" value="Genomic_DNA"/>
</dbReference>
<feature type="compositionally biased region" description="Low complexity" evidence="1">
    <location>
        <begin position="154"/>
        <end position="165"/>
    </location>
</feature>
<dbReference type="Proteomes" id="UP000680304">
    <property type="component" value="Unassembled WGS sequence"/>
</dbReference>
<protein>
    <recommendedName>
        <fullName evidence="4">DUF1027 domain-containing protein</fullName>
    </recommendedName>
</protein>
<evidence type="ECO:0008006" key="4">
    <source>
        <dbReference type="Google" id="ProtNLM"/>
    </source>
</evidence>
<reference evidence="2 3" key="1">
    <citation type="submission" date="2021-04" db="EMBL/GenBank/DDBJ databases">
        <title>Draft genome sequence of Paenibacillus cisolokensis, LC2-13A.</title>
        <authorList>
            <person name="Uke A."/>
            <person name="Chhe C."/>
            <person name="Baramee S."/>
            <person name="Kosugi A."/>
        </authorList>
    </citation>
    <scope>NUCLEOTIDE SEQUENCE [LARGE SCALE GENOMIC DNA]</scope>
    <source>
        <strain evidence="2 3">LC2-13A</strain>
    </source>
</reference>
<name>A0ABQ4N9Z0_9BACL</name>
<evidence type="ECO:0000313" key="2">
    <source>
        <dbReference type="EMBL" id="GIQ65000.1"/>
    </source>
</evidence>
<feature type="compositionally biased region" description="Basic and acidic residues" evidence="1">
    <location>
        <begin position="184"/>
        <end position="204"/>
    </location>
</feature>
<feature type="compositionally biased region" description="Basic and acidic residues" evidence="1">
    <location>
        <begin position="143"/>
        <end position="153"/>
    </location>
</feature>
<dbReference type="InterPro" id="IPR009370">
    <property type="entry name" value="YutD-like"/>
</dbReference>
<feature type="compositionally biased region" description="Basic and acidic residues" evidence="1">
    <location>
        <begin position="293"/>
        <end position="304"/>
    </location>
</feature>
<feature type="region of interest" description="Disordered" evidence="1">
    <location>
        <begin position="115"/>
        <end position="304"/>
    </location>
</feature>
<comment type="caution">
    <text evidence="2">The sequence shown here is derived from an EMBL/GenBank/DDBJ whole genome shotgun (WGS) entry which is preliminary data.</text>
</comment>
<dbReference type="Pfam" id="PF06265">
    <property type="entry name" value="YutD-like"/>
    <property type="match status" value="1"/>
</dbReference>
<sequence length="304" mass="33248">MIHIAGKTYKLVYDHKNGWNPEIFRERYSEVLERYDYIVGDWGYEKLRLKGFFRDNHPKANKDTAISGVVDYINEYCNFGCAYFVLQKVPNPSKSADRDLLSPDFADEFAVYGMQDEDSKEESKDLVPGGEGGAAVPFNPPAEPKRSGMKAEDAAPADPGAYADATVRPSPEGERGAENGSPGRADKAGNGEEARSGAGRRGEARSQGAEPLREGRSVHHRKDAAARDGRPEPKGERRERGDRPGKRPQGANRPFGRPGGKPDAAARLAREQAAAGAADARAGQESRQPVGHPENRRAVHKEER</sequence>
<accession>A0ABQ4N9Z0</accession>
<evidence type="ECO:0000313" key="3">
    <source>
        <dbReference type="Proteomes" id="UP000680304"/>
    </source>
</evidence>
<feature type="compositionally biased region" description="Basic and acidic residues" evidence="1">
    <location>
        <begin position="211"/>
        <end position="245"/>
    </location>
</feature>
<feature type="compositionally biased region" description="Low complexity" evidence="1">
    <location>
        <begin position="263"/>
        <end position="285"/>
    </location>
</feature>
<proteinExistence type="predicted"/>
<gene>
    <name evidence="2" type="ORF">PACILC2_35680</name>
</gene>
<evidence type="ECO:0000256" key="1">
    <source>
        <dbReference type="SAM" id="MobiDB-lite"/>
    </source>
</evidence>
<organism evidence="2 3">
    <name type="scientific">Paenibacillus cisolokensis</name>
    <dbReference type="NCBI Taxonomy" id="1658519"/>
    <lineage>
        <taxon>Bacteria</taxon>
        <taxon>Bacillati</taxon>
        <taxon>Bacillota</taxon>
        <taxon>Bacilli</taxon>
        <taxon>Bacillales</taxon>
        <taxon>Paenibacillaceae</taxon>
        <taxon>Paenibacillus</taxon>
    </lineage>
</organism>
<dbReference type="InterPro" id="IPR038141">
    <property type="entry name" value="YutD-like_sf"/>
</dbReference>
<dbReference type="Gene3D" id="3.50.4.20">
    <property type="match status" value="1"/>
</dbReference>